<dbReference type="GO" id="GO:0016939">
    <property type="term" value="C:kinesin II complex"/>
    <property type="evidence" value="ECO:0007669"/>
    <property type="project" value="TreeGrafter"/>
</dbReference>
<evidence type="ECO:0000313" key="2">
    <source>
        <dbReference type="EMBL" id="SBQ52006.1"/>
    </source>
</evidence>
<dbReference type="SMART" id="SM01297">
    <property type="entry name" value="KAP"/>
    <property type="match status" value="1"/>
</dbReference>
<dbReference type="SMART" id="SM00185">
    <property type="entry name" value="ARM"/>
    <property type="match status" value="3"/>
</dbReference>
<proteinExistence type="predicted"/>
<dbReference type="AlphaFoldDB" id="A0A1A8EZQ4"/>
<dbReference type="GO" id="GO:0007018">
    <property type="term" value="P:microtubule-based movement"/>
    <property type="evidence" value="ECO:0007669"/>
    <property type="project" value="TreeGrafter"/>
</dbReference>
<dbReference type="InterPro" id="IPR016024">
    <property type="entry name" value="ARM-type_fold"/>
</dbReference>
<evidence type="ECO:0000256" key="1">
    <source>
        <dbReference type="SAM" id="MobiDB-lite"/>
    </source>
</evidence>
<feature type="region of interest" description="Disordered" evidence="1">
    <location>
        <begin position="735"/>
        <end position="765"/>
    </location>
</feature>
<dbReference type="Pfam" id="PF05804">
    <property type="entry name" value="KAP"/>
    <property type="match status" value="1"/>
</dbReference>
<accession>A0A1A8EZQ4</accession>
<dbReference type="EMBL" id="HAEC01010874">
    <property type="protein sequence ID" value="SBQ79090.1"/>
    <property type="molecule type" value="Transcribed_RNA"/>
</dbReference>
<gene>
    <name evidence="2" type="primary">KIFAP3B</name>
</gene>
<dbReference type="PANTHER" id="PTHR15605:SF2">
    <property type="entry name" value="KINESIN-ASSOCIATED PROTEIN 3"/>
    <property type="match status" value="1"/>
</dbReference>
<sequence>MQDDARYLKRKVTAGSLDVHPTEKALVVQYEVEASILGENGGPMLGERKEGQKIIRVKSLSPTTDVAALARKVVEECKLIPTSRLPQVEQLLYYLQNRKSSPVEAKGVEKKEKKTAKPKDLTPFEGMELNEEASITKMDEYVELLYEGIPEKIRGSGLILQLARNPDNLEELLYNEAALGALARVLREDWKQSVELATIIIYIFFCFSSFSQFHAAVSHYKIGALCMSVVEHELKRHDMWREELRKKNKACESAPENGSLRRDQDKTLRKYQALLAKQEQLLRVSLYLLLNLAEDTRTELKMRNKNIVGLLVKVLDRDDEELLVLVVSFLKKLSIFLENKNDMAELDTVERLARLIPCEHDDLLNLTLRLLLNLSFDSGLRAKMVEVGLVPKLTALLGDENNRQVAMRLLYHISMDDRFRGMFVYTDCIPQLMQMLYDHGEEEIDVELISICINLSANKKNAQLMCEGNGLKMLMKRALKTKDCLLMKMIRNISQHDGPTKPLFIDYVGDLAAEIRAVEGEVWILECLGTLANLTIPDLDWELLLKEYNLVPFLKDNLKPDSAEDDLILEVVIMIGTVSMDDACAVMLAKSGIIPALIELLNARQEDDEFVCQIVYVFYQMVFHQATRDVIIKDTQAPAYLIDLMHDKNTEIRKVCDNTLDIIAEYDEEWGRKIQSEKFRYHNNQWLDMVESRQVDESEPYLYDNDERTDLFYSADGITPGDGSVSPDFFGDLQSQNGDSHLTGDVGDVFDQTSSSPGRPVTAYGFRPDEQLFSQYS</sequence>
<dbReference type="InterPro" id="IPR000225">
    <property type="entry name" value="Armadillo"/>
</dbReference>
<dbReference type="EMBL" id="HAEB01005479">
    <property type="protein sequence ID" value="SBQ52006.1"/>
    <property type="molecule type" value="Transcribed_RNA"/>
</dbReference>
<dbReference type="SUPFAM" id="SSF48371">
    <property type="entry name" value="ARM repeat"/>
    <property type="match status" value="1"/>
</dbReference>
<dbReference type="GO" id="GO:0035869">
    <property type="term" value="C:ciliary transition zone"/>
    <property type="evidence" value="ECO:0007669"/>
    <property type="project" value="TreeGrafter"/>
</dbReference>
<name>A0A1A8EZQ4_9TELE</name>
<reference evidence="2" key="1">
    <citation type="submission" date="2016-05" db="EMBL/GenBank/DDBJ databases">
        <authorList>
            <person name="Lavstsen T."/>
            <person name="Jespersen J.S."/>
        </authorList>
    </citation>
    <scope>NUCLEOTIDE SEQUENCE</scope>
    <source>
        <tissue evidence="2">Brain</tissue>
    </source>
</reference>
<protein>
    <submittedName>
        <fullName evidence="2">Kinesin-associated protein 3b</fullName>
    </submittedName>
</protein>
<organism evidence="2">
    <name type="scientific">Nothobranchius korthausae</name>
    <dbReference type="NCBI Taxonomy" id="1143690"/>
    <lineage>
        <taxon>Eukaryota</taxon>
        <taxon>Metazoa</taxon>
        <taxon>Chordata</taxon>
        <taxon>Craniata</taxon>
        <taxon>Vertebrata</taxon>
        <taxon>Euteleostomi</taxon>
        <taxon>Actinopterygii</taxon>
        <taxon>Neopterygii</taxon>
        <taxon>Teleostei</taxon>
        <taxon>Neoteleostei</taxon>
        <taxon>Acanthomorphata</taxon>
        <taxon>Ovalentaria</taxon>
        <taxon>Atherinomorphae</taxon>
        <taxon>Cyprinodontiformes</taxon>
        <taxon>Nothobranchiidae</taxon>
        <taxon>Nothobranchius</taxon>
    </lineage>
</organism>
<dbReference type="GO" id="GO:0019894">
    <property type="term" value="F:kinesin binding"/>
    <property type="evidence" value="ECO:0007669"/>
    <property type="project" value="InterPro"/>
</dbReference>
<dbReference type="GO" id="GO:0044782">
    <property type="term" value="P:cilium organization"/>
    <property type="evidence" value="ECO:0007669"/>
    <property type="project" value="TreeGrafter"/>
</dbReference>
<dbReference type="GO" id="GO:0005930">
    <property type="term" value="C:axoneme"/>
    <property type="evidence" value="ECO:0007669"/>
    <property type="project" value="TreeGrafter"/>
</dbReference>
<dbReference type="InterPro" id="IPR011989">
    <property type="entry name" value="ARM-like"/>
</dbReference>
<dbReference type="Gene3D" id="1.25.10.10">
    <property type="entry name" value="Leucine-rich Repeat Variant"/>
    <property type="match status" value="1"/>
</dbReference>
<dbReference type="InterPro" id="IPR008658">
    <property type="entry name" value="KAP3"/>
</dbReference>
<reference evidence="2" key="2">
    <citation type="submission" date="2016-06" db="EMBL/GenBank/DDBJ databases">
        <title>The genome of a short-lived fish provides insights into sex chromosome evolution and the genetic control of aging.</title>
        <authorList>
            <person name="Reichwald K."/>
            <person name="Felder M."/>
            <person name="Petzold A."/>
            <person name="Koch P."/>
            <person name="Groth M."/>
            <person name="Platzer M."/>
        </authorList>
    </citation>
    <scope>NUCLEOTIDE SEQUENCE</scope>
    <source>
        <tissue evidence="2">Brain</tissue>
    </source>
</reference>
<dbReference type="PANTHER" id="PTHR15605">
    <property type="entry name" value="KINESIN-ASSOCIATED PROTEINS"/>
    <property type="match status" value="1"/>
</dbReference>